<comment type="caution">
    <text evidence="4">The sequence shown here is derived from an EMBL/GenBank/DDBJ whole genome shotgun (WGS) entry which is preliminary data.</text>
</comment>
<dbReference type="InterPro" id="IPR006703">
    <property type="entry name" value="G_AIG1"/>
</dbReference>
<dbReference type="InterPro" id="IPR027417">
    <property type="entry name" value="P-loop_NTPase"/>
</dbReference>
<dbReference type="AlphaFoldDB" id="A0A2Z6QEZ3"/>
<keyword evidence="2" id="KW-0812">Transmembrane</keyword>
<dbReference type="GO" id="GO:0005525">
    <property type="term" value="F:GTP binding"/>
    <property type="evidence" value="ECO:0007669"/>
    <property type="project" value="InterPro"/>
</dbReference>
<evidence type="ECO:0000256" key="1">
    <source>
        <dbReference type="ARBA" id="ARBA00022741"/>
    </source>
</evidence>
<proteinExistence type="predicted"/>
<reference evidence="4 5" key="1">
    <citation type="submission" date="2017-11" db="EMBL/GenBank/DDBJ databases">
        <title>The genome of Rhizophagus clarus HR1 reveals common genetic basis of auxotrophy among arbuscular mycorrhizal fungi.</title>
        <authorList>
            <person name="Kobayashi Y."/>
        </authorList>
    </citation>
    <scope>NUCLEOTIDE SEQUENCE [LARGE SCALE GENOMIC DNA]</scope>
    <source>
        <strain evidence="4 5">HR1</strain>
    </source>
</reference>
<organism evidence="4 5">
    <name type="scientific">Rhizophagus clarus</name>
    <dbReference type="NCBI Taxonomy" id="94130"/>
    <lineage>
        <taxon>Eukaryota</taxon>
        <taxon>Fungi</taxon>
        <taxon>Fungi incertae sedis</taxon>
        <taxon>Mucoromycota</taxon>
        <taxon>Glomeromycotina</taxon>
        <taxon>Glomeromycetes</taxon>
        <taxon>Glomerales</taxon>
        <taxon>Glomeraceae</taxon>
        <taxon>Rhizophagus</taxon>
    </lineage>
</organism>
<dbReference type="SUPFAM" id="SSF52540">
    <property type="entry name" value="P-loop containing nucleoside triphosphate hydrolases"/>
    <property type="match status" value="1"/>
</dbReference>
<dbReference type="CDD" id="cd00882">
    <property type="entry name" value="Ras_like_GTPase"/>
    <property type="match status" value="1"/>
</dbReference>
<dbReference type="Proteomes" id="UP000247702">
    <property type="component" value="Unassembled WGS sequence"/>
</dbReference>
<accession>A0A2Z6QEZ3</accession>
<sequence length="272" mass="30637">MTETALDVMDEKQMLMNDEIKHPAIFILGAKGVGKSTLGNMLLGSYSEVNVSPVFPISDRDYDDEKEEIYRTAELNIKGEKYTIIDTIGIPESESNSTDIWNKLKEVEKKATNIQAYIFVLEGGRLTQHELLFIHQLFTRYPKSRTIVVFTKVRKALILSVTEMKKTFNTQISTLLQSINDRWLVMPSLDIFGNNEGKTVIASFVDDLKKLILTIEGKGGVKKDKLKGGTTRGIKPKGTGLAKKFCYSFILVFFITAIIIIILISIHKLIVK</sequence>
<dbReference type="Pfam" id="PF04548">
    <property type="entry name" value="AIG1"/>
    <property type="match status" value="1"/>
</dbReference>
<evidence type="ECO:0000259" key="3">
    <source>
        <dbReference type="Pfam" id="PF04548"/>
    </source>
</evidence>
<keyword evidence="2" id="KW-1133">Transmembrane helix</keyword>
<keyword evidence="1" id="KW-0547">Nucleotide-binding</keyword>
<feature type="domain" description="AIG1-type G" evidence="3">
    <location>
        <begin position="25"/>
        <end position="186"/>
    </location>
</feature>
<evidence type="ECO:0000313" key="4">
    <source>
        <dbReference type="EMBL" id="GBB83434.1"/>
    </source>
</evidence>
<protein>
    <recommendedName>
        <fullName evidence="3">AIG1-type G domain-containing protein</fullName>
    </recommendedName>
</protein>
<dbReference type="Gene3D" id="3.40.50.300">
    <property type="entry name" value="P-loop containing nucleotide triphosphate hydrolases"/>
    <property type="match status" value="1"/>
</dbReference>
<gene>
    <name evidence="4" type="ORF">RclHR1_10160003</name>
</gene>
<keyword evidence="5" id="KW-1185">Reference proteome</keyword>
<evidence type="ECO:0000313" key="5">
    <source>
        <dbReference type="Proteomes" id="UP000247702"/>
    </source>
</evidence>
<feature type="transmembrane region" description="Helical" evidence="2">
    <location>
        <begin position="245"/>
        <end position="266"/>
    </location>
</feature>
<name>A0A2Z6QEZ3_9GLOM</name>
<evidence type="ECO:0000256" key="2">
    <source>
        <dbReference type="SAM" id="Phobius"/>
    </source>
</evidence>
<keyword evidence="2" id="KW-0472">Membrane</keyword>
<dbReference type="EMBL" id="BEXD01000021">
    <property type="protein sequence ID" value="GBB83434.1"/>
    <property type="molecule type" value="Genomic_DNA"/>
</dbReference>